<dbReference type="InterPro" id="IPR012340">
    <property type="entry name" value="NA-bd_OB-fold"/>
</dbReference>
<dbReference type="SMART" id="SM00382">
    <property type="entry name" value="AAA"/>
    <property type="match status" value="1"/>
</dbReference>
<dbReference type="GO" id="GO:0055052">
    <property type="term" value="C:ATP-binding cassette (ABC) transporter complex, substrate-binding subunit-containing"/>
    <property type="evidence" value="ECO:0007669"/>
    <property type="project" value="TreeGrafter"/>
</dbReference>
<keyword evidence="1" id="KW-0813">Transport</keyword>
<keyword evidence="2" id="KW-0547">Nucleotide-binding</keyword>
<dbReference type="InterPro" id="IPR047641">
    <property type="entry name" value="ABC_transpr_MalK/UgpC-like"/>
</dbReference>
<dbReference type="GO" id="GO:0016887">
    <property type="term" value="F:ATP hydrolysis activity"/>
    <property type="evidence" value="ECO:0007669"/>
    <property type="project" value="InterPro"/>
</dbReference>
<keyword evidence="6" id="KW-1185">Reference proteome</keyword>
<evidence type="ECO:0000313" key="6">
    <source>
        <dbReference type="Proteomes" id="UP000469185"/>
    </source>
</evidence>
<evidence type="ECO:0000256" key="1">
    <source>
        <dbReference type="ARBA" id="ARBA00022448"/>
    </source>
</evidence>
<dbReference type="NCBIfam" id="NF008653">
    <property type="entry name" value="PRK11650.1"/>
    <property type="match status" value="1"/>
</dbReference>
<dbReference type="EMBL" id="JAAGOB010000002">
    <property type="protein sequence ID" value="NED94808.1"/>
    <property type="molecule type" value="Genomic_DNA"/>
</dbReference>
<dbReference type="RefSeq" id="WP_163816862.1">
    <property type="nucleotide sequence ID" value="NZ_JAAGOB010000002.1"/>
</dbReference>
<dbReference type="InterPro" id="IPR017871">
    <property type="entry name" value="ABC_transporter-like_CS"/>
</dbReference>
<evidence type="ECO:0000256" key="3">
    <source>
        <dbReference type="ARBA" id="ARBA00022840"/>
    </source>
</evidence>
<feature type="domain" description="ABC transporter" evidence="4">
    <location>
        <begin position="4"/>
        <end position="236"/>
    </location>
</feature>
<reference evidence="5 6" key="1">
    <citation type="submission" date="2020-02" db="EMBL/GenBank/DDBJ databases">
        <authorList>
            <person name="Li X.-J."/>
            <person name="Feng X.-M."/>
        </authorList>
    </citation>
    <scope>NUCLEOTIDE SEQUENCE [LARGE SCALE GENOMIC DNA]</scope>
    <source>
        <strain evidence="5 6">CGMCC 4.7225</strain>
    </source>
</reference>
<dbReference type="InterPro" id="IPR027417">
    <property type="entry name" value="P-loop_NTPase"/>
</dbReference>
<sequence>MATVTYDKASRVYPGQEKPAVDSLDLQIEDGEFLVLVGPSGCGKSTSLRMLAGLEEVDAGAIRIGDRDVTHMPPKDRDIAMVFQNYALYPHMTVAANMGFALKISGTPKAEIQRRVMDAAKLLDLVEYLDRKPKALSGGQRQRVAMGRAIVREPQVFLMDEPLSNLDAKLRVSTRTQIASLQRRLGITTVYVTHDQIEAMTMGDRVCVLKDGILQQVDTPLNLYDTPANVFVAGFIGSPAMNIATFDLADGRAKLGEANVEVPTSVLSAVSNEGSNTLTVGFRPESLIPSSAEDEGGIPVTVDVVEELGSDAFIYGHPTGPKAAEATDRMRSDTIIARVEPRMAPAKGEKVVFKVKGGESHFFSTKTGERISY</sequence>
<dbReference type="AlphaFoldDB" id="A0A6N9YIT0"/>
<dbReference type="GO" id="GO:0008643">
    <property type="term" value="P:carbohydrate transport"/>
    <property type="evidence" value="ECO:0007669"/>
    <property type="project" value="InterPro"/>
</dbReference>
<protein>
    <submittedName>
        <fullName evidence="5">sn-glycerol-3-phosphate ABC transporter ATP-binding protein UgpC</fullName>
    </submittedName>
</protein>
<dbReference type="FunFam" id="3.40.50.300:FF:000042">
    <property type="entry name" value="Maltose/maltodextrin ABC transporter, ATP-binding protein"/>
    <property type="match status" value="1"/>
</dbReference>
<dbReference type="PANTHER" id="PTHR43875">
    <property type="entry name" value="MALTODEXTRIN IMPORT ATP-BINDING PROTEIN MSMX"/>
    <property type="match status" value="1"/>
</dbReference>
<proteinExistence type="predicted"/>
<dbReference type="Gene3D" id="2.40.50.140">
    <property type="entry name" value="Nucleic acid-binding proteins"/>
    <property type="match status" value="1"/>
</dbReference>
<dbReference type="CDD" id="cd03301">
    <property type="entry name" value="ABC_MalK_N"/>
    <property type="match status" value="1"/>
</dbReference>
<dbReference type="SUPFAM" id="SSF50331">
    <property type="entry name" value="MOP-like"/>
    <property type="match status" value="1"/>
</dbReference>
<name>A0A6N9YIT0_9ACTN</name>
<comment type="caution">
    <text evidence="5">The sequence shown here is derived from an EMBL/GenBank/DDBJ whole genome shotgun (WGS) entry which is preliminary data.</text>
</comment>
<dbReference type="InterPro" id="IPR008995">
    <property type="entry name" value="Mo/tungstate-bd_C_term_dom"/>
</dbReference>
<evidence type="ECO:0000259" key="4">
    <source>
        <dbReference type="PROSITE" id="PS50893"/>
    </source>
</evidence>
<accession>A0A6N9YIT0</accession>
<dbReference type="Pfam" id="PF00005">
    <property type="entry name" value="ABC_tran"/>
    <property type="match status" value="1"/>
</dbReference>
<dbReference type="SUPFAM" id="SSF52540">
    <property type="entry name" value="P-loop containing nucleoside triphosphate hydrolases"/>
    <property type="match status" value="1"/>
</dbReference>
<dbReference type="Gene3D" id="3.40.50.300">
    <property type="entry name" value="P-loop containing nucleotide triphosphate hydrolases"/>
    <property type="match status" value="1"/>
</dbReference>
<dbReference type="PROSITE" id="PS00211">
    <property type="entry name" value="ABC_TRANSPORTER_1"/>
    <property type="match status" value="1"/>
</dbReference>
<dbReference type="PROSITE" id="PS50893">
    <property type="entry name" value="ABC_TRANSPORTER_2"/>
    <property type="match status" value="1"/>
</dbReference>
<organism evidence="5 6">
    <name type="scientific">Phytoactinopolyspora alkaliphila</name>
    <dbReference type="NCBI Taxonomy" id="1783498"/>
    <lineage>
        <taxon>Bacteria</taxon>
        <taxon>Bacillati</taxon>
        <taxon>Actinomycetota</taxon>
        <taxon>Actinomycetes</taxon>
        <taxon>Jiangellales</taxon>
        <taxon>Jiangellaceae</taxon>
        <taxon>Phytoactinopolyspora</taxon>
    </lineage>
</organism>
<dbReference type="GO" id="GO:0140359">
    <property type="term" value="F:ABC-type transporter activity"/>
    <property type="evidence" value="ECO:0007669"/>
    <property type="project" value="InterPro"/>
</dbReference>
<dbReference type="InterPro" id="IPR003439">
    <property type="entry name" value="ABC_transporter-like_ATP-bd"/>
</dbReference>
<dbReference type="InterPro" id="IPR003593">
    <property type="entry name" value="AAA+_ATPase"/>
</dbReference>
<dbReference type="GO" id="GO:0005524">
    <property type="term" value="F:ATP binding"/>
    <property type="evidence" value="ECO:0007669"/>
    <property type="project" value="UniProtKB-KW"/>
</dbReference>
<dbReference type="Proteomes" id="UP000469185">
    <property type="component" value="Unassembled WGS sequence"/>
</dbReference>
<evidence type="ECO:0000256" key="2">
    <source>
        <dbReference type="ARBA" id="ARBA00022741"/>
    </source>
</evidence>
<gene>
    <name evidence="5" type="primary">ugpC</name>
    <name evidence="5" type="ORF">G1H11_05735</name>
</gene>
<evidence type="ECO:0000313" key="5">
    <source>
        <dbReference type="EMBL" id="NED94808.1"/>
    </source>
</evidence>
<dbReference type="PANTHER" id="PTHR43875:SF1">
    <property type="entry name" value="OSMOPROTECTIVE COMPOUNDS UPTAKE ATP-BINDING PROTEIN GGTA"/>
    <property type="match status" value="1"/>
</dbReference>
<keyword evidence="3 5" id="KW-0067">ATP-binding</keyword>
<dbReference type="InterPro" id="IPR015855">
    <property type="entry name" value="ABC_transpr_MalK-like"/>
</dbReference>
<dbReference type="Gene3D" id="2.40.50.100">
    <property type="match status" value="1"/>
</dbReference>